<evidence type="ECO:0000256" key="1">
    <source>
        <dbReference type="SAM" id="Phobius"/>
    </source>
</evidence>
<dbReference type="EMBL" id="JBHLVO010000002">
    <property type="protein sequence ID" value="MFC0270572.1"/>
    <property type="molecule type" value="Genomic_DNA"/>
</dbReference>
<evidence type="ECO:0000313" key="4">
    <source>
        <dbReference type="Proteomes" id="UP001589854"/>
    </source>
</evidence>
<feature type="domain" description="VanZ-like" evidence="2">
    <location>
        <begin position="17"/>
        <end position="137"/>
    </location>
</feature>
<accession>A0ABV6GA73</accession>
<protein>
    <submittedName>
        <fullName evidence="3">VanZ family protein</fullName>
    </submittedName>
</protein>
<feature type="transmembrane region" description="Helical" evidence="1">
    <location>
        <begin position="94"/>
        <end position="116"/>
    </location>
</feature>
<dbReference type="PANTHER" id="PTHR36834">
    <property type="entry name" value="MEMBRANE PROTEIN-RELATED"/>
    <property type="match status" value="1"/>
</dbReference>
<feature type="transmembrane region" description="Helical" evidence="1">
    <location>
        <begin position="12"/>
        <end position="33"/>
    </location>
</feature>
<evidence type="ECO:0000313" key="3">
    <source>
        <dbReference type="EMBL" id="MFC0270572.1"/>
    </source>
</evidence>
<keyword evidence="1" id="KW-0812">Transmembrane</keyword>
<proteinExistence type="predicted"/>
<keyword evidence="4" id="KW-1185">Reference proteome</keyword>
<organism evidence="3 4">
    <name type="scientific">Metabacillus herbersteinensis</name>
    <dbReference type="NCBI Taxonomy" id="283816"/>
    <lineage>
        <taxon>Bacteria</taxon>
        <taxon>Bacillati</taxon>
        <taxon>Bacillota</taxon>
        <taxon>Bacilli</taxon>
        <taxon>Bacillales</taxon>
        <taxon>Bacillaceae</taxon>
        <taxon>Metabacillus</taxon>
    </lineage>
</organism>
<feature type="transmembrane region" description="Helical" evidence="1">
    <location>
        <begin position="67"/>
        <end position="85"/>
    </location>
</feature>
<sequence>MLKHSNRILFRLTLLCFFCYLALLSYLLFFSNYRASVSGTFSYNLLPFKTIAGYFSTFRGGSPADQFFGNILAFMPLGFFLPLVTRRSYSAGKILVVSALTSFGIESAQLLFLVGAFDVDDLILNTVGGLFGSFVLKGFVKLFRQFSSNNSTS</sequence>
<dbReference type="InterPro" id="IPR006976">
    <property type="entry name" value="VanZ-like"/>
</dbReference>
<comment type="caution">
    <text evidence="3">The sequence shown here is derived from an EMBL/GenBank/DDBJ whole genome shotgun (WGS) entry which is preliminary data.</text>
</comment>
<reference evidence="3 4" key="1">
    <citation type="submission" date="2024-09" db="EMBL/GenBank/DDBJ databases">
        <authorList>
            <person name="Sun Q."/>
            <person name="Mori K."/>
        </authorList>
    </citation>
    <scope>NUCLEOTIDE SEQUENCE [LARGE SCALE GENOMIC DNA]</scope>
    <source>
        <strain evidence="3 4">CCM 7228</strain>
    </source>
</reference>
<name>A0ABV6GA73_9BACI</name>
<gene>
    <name evidence="3" type="ORF">ACFFIX_03765</name>
</gene>
<keyword evidence="1" id="KW-0472">Membrane</keyword>
<keyword evidence="1" id="KW-1133">Transmembrane helix</keyword>
<dbReference type="Pfam" id="PF04892">
    <property type="entry name" value="VanZ"/>
    <property type="match status" value="1"/>
</dbReference>
<dbReference type="Proteomes" id="UP001589854">
    <property type="component" value="Unassembled WGS sequence"/>
</dbReference>
<dbReference type="RefSeq" id="WP_378930682.1">
    <property type="nucleotide sequence ID" value="NZ_JBHLVO010000002.1"/>
</dbReference>
<feature type="transmembrane region" description="Helical" evidence="1">
    <location>
        <begin position="122"/>
        <end position="140"/>
    </location>
</feature>
<evidence type="ECO:0000259" key="2">
    <source>
        <dbReference type="Pfam" id="PF04892"/>
    </source>
</evidence>
<dbReference type="PANTHER" id="PTHR36834:SF1">
    <property type="entry name" value="INTEGRAL MEMBRANE PROTEIN"/>
    <property type="match status" value="1"/>
</dbReference>
<dbReference type="InterPro" id="IPR053150">
    <property type="entry name" value="Teicoplanin_resist-assoc"/>
</dbReference>